<dbReference type="Proteomes" id="UP001374584">
    <property type="component" value="Unassembled WGS sequence"/>
</dbReference>
<gene>
    <name evidence="1" type="ORF">VNO80_26019</name>
</gene>
<reference evidence="1 2" key="1">
    <citation type="submission" date="2024-01" db="EMBL/GenBank/DDBJ databases">
        <title>The genomes of 5 underutilized Papilionoideae crops provide insights into root nodulation and disease resistanc.</title>
        <authorList>
            <person name="Jiang F."/>
        </authorList>
    </citation>
    <scope>NUCLEOTIDE SEQUENCE [LARGE SCALE GENOMIC DNA]</scope>
    <source>
        <strain evidence="1">JINMINGXINNONG_FW02</strain>
        <tissue evidence="1">Leaves</tissue>
    </source>
</reference>
<organism evidence="1 2">
    <name type="scientific">Phaseolus coccineus</name>
    <name type="common">Scarlet runner bean</name>
    <name type="synonym">Phaseolus multiflorus</name>
    <dbReference type="NCBI Taxonomy" id="3886"/>
    <lineage>
        <taxon>Eukaryota</taxon>
        <taxon>Viridiplantae</taxon>
        <taxon>Streptophyta</taxon>
        <taxon>Embryophyta</taxon>
        <taxon>Tracheophyta</taxon>
        <taxon>Spermatophyta</taxon>
        <taxon>Magnoliopsida</taxon>
        <taxon>eudicotyledons</taxon>
        <taxon>Gunneridae</taxon>
        <taxon>Pentapetalae</taxon>
        <taxon>rosids</taxon>
        <taxon>fabids</taxon>
        <taxon>Fabales</taxon>
        <taxon>Fabaceae</taxon>
        <taxon>Papilionoideae</taxon>
        <taxon>50 kb inversion clade</taxon>
        <taxon>NPAAA clade</taxon>
        <taxon>indigoferoid/millettioid clade</taxon>
        <taxon>Phaseoleae</taxon>
        <taxon>Phaseolus</taxon>
    </lineage>
</organism>
<comment type="caution">
    <text evidence="1">The sequence shown here is derived from an EMBL/GenBank/DDBJ whole genome shotgun (WGS) entry which is preliminary data.</text>
</comment>
<evidence type="ECO:0000313" key="2">
    <source>
        <dbReference type="Proteomes" id="UP001374584"/>
    </source>
</evidence>
<dbReference type="AlphaFoldDB" id="A0AAN9M0E3"/>
<protein>
    <submittedName>
        <fullName evidence="1">Uncharacterized protein</fullName>
    </submittedName>
</protein>
<proteinExistence type="predicted"/>
<evidence type="ECO:0000313" key="1">
    <source>
        <dbReference type="EMBL" id="KAK7343057.1"/>
    </source>
</evidence>
<sequence length="105" mass="11862">MVVLSSFWGSAQSVLARKYHVQNINYETYKIQLTDAVLRRTLLASFLAISSLDRTSLTLVTNVERVRDASSIKPLIKLLDVNKITIAKFWAMDWKRGTAAMLNSS</sequence>
<dbReference type="EMBL" id="JAYMYR010000009">
    <property type="protein sequence ID" value="KAK7343057.1"/>
    <property type="molecule type" value="Genomic_DNA"/>
</dbReference>
<accession>A0AAN9M0E3</accession>
<keyword evidence="2" id="KW-1185">Reference proteome</keyword>
<name>A0AAN9M0E3_PHACN</name>